<evidence type="ECO:0000313" key="5">
    <source>
        <dbReference type="Proteomes" id="UP000030762"/>
    </source>
</evidence>
<dbReference type="STRING" id="1156394.T0Q6A0"/>
<keyword evidence="5" id="KW-1185">Reference proteome</keyword>
<feature type="repeat" description="ANK" evidence="3">
    <location>
        <begin position="68"/>
        <end position="100"/>
    </location>
</feature>
<proteinExistence type="predicted"/>
<dbReference type="Gene3D" id="1.25.40.20">
    <property type="entry name" value="Ankyrin repeat-containing domain"/>
    <property type="match status" value="3"/>
</dbReference>
<accession>T0Q6A0</accession>
<feature type="repeat" description="ANK" evidence="3">
    <location>
        <begin position="137"/>
        <end position="169"/>
    </location>
</feature>
<keyword evidence="1" id="KW-0677">Repeat</keyword>
<evidence type="ECO:0000256" key="1">
    <source>
        <dbReference type="ARBA" id="ARBA00022737"/>
    </source>
</evidence>
<dbReference type="AlphaFoldDB" id="T0Q6A0"/>
<dbReference type="GO" id="GO:0005737">
    <property type="term" value="C:cytoplasm"/>
    <property type="evidence" value="ECO:0007669"/>
    <property type="project" value="TreeGrafter"/>
</dbReference>
<keyword evidence="2 3" id="KW-0040">ANK repeat</keyword>
<protein>
    <submittedName>
        <fullName evidence="4">Uncharacterized protein</fullName>
    </submittedName>
</protein>
<dbReference type="InParanoid" id="T0Q6A0"/>
<gene>
    <name evidence="4" type="ORF">SDRG_12194</name>
</gene>
<dbReference type="PANTHER" id="PTHR24198:SF165">
    <property type="entry name" value="ANKYRIN REPEAT-CONTAINING PROTEIN-RELATED"/>
    <property type="match status" value="1"/>
</dbReference>
<dbReference type="Proteomes" id="UP000030762">
    <property type="component" value="Unassembled WGS sequence"/>
</dbReference>
<sequence length="262" mass="27302">MASNDIGAFLLPVRANARVDRLSDGQRRALLQNRVQGLALLHAAWTKHARNVDALLRAGISPAATSHDGVTALHVAATNGFETIAQRLLGADASLARRSDQRGCLPLHLAAANGHTDIVDRLLRNEGDSGLNCTNHGGEVPLFVAARAGHDTVVARLLQANAKTKTITTDGSTLLHAAALGGNTIVLSQLSQFFTSVDLGQTPLHVAAKGGQDAAVQYLLEVHANVFARTEDGATSLMLAASATIAAALRGAEANARAWTVV</sequence>
<reference evidence="4 5" key="1">
    <citation type="submission" date="2012-04" db="EMBL/GenBank/DDBJ databases">
        <title>The Genome Sequence of Saprolegnia declina VS20.</title>
        <authorList>
            <consortium name="The Broad Institute Genome Sequencing Platform"/>
            <person name="Russ C."/>
            <person name="Nusbaum C."/>
            <person name="Tyler B."/>
            <person name="van West P."/>
            <person name="Dieguez-Uribeondo J."/>
            <person name="de Bruijn I."/>
            <person name="Tripathy S."/>
            <person name="Jiang R."/>
            <person name="Young S.K."/>
            <person name="Zeng Q."/>
            <person name="Gargeya S."/>
            <person name="Fitzgerald M."/>
            <person name="Haas B."/>
            <person name="Abouelleil A."/>
            <person name="Alvarado L."/>
            <person name="Arachchi H.M."/>
            <person name="Berlin A."/>
            <person name="Chapman S.B."/>
            <person name="Goldberg J."/>
            <person name="Griggs A."/>
            <person name="Gujja S."/>
            <person name="Hansen M."/>
            <person name="Howarth C."/>
            <person name="Imamovic A."/>
            <person name="Larimer J."/>
            <person name="McCowen C."/>
            <person name="Montmayeur A."/>
            <person name="Murphy C."/>
            <person name="Neiman D."/>
            <person name="Pearson M."/>
            <person name="Priest M."/>
            <person name="Roberts A."/>
            <person name="Saif S."/>
            <person name="Shea T."/>
            <person name="Sisk P."/>
            <person name="Sykes S."/>
            <person name="Wortman J."/>
            <person name="Nusbaum C."/>
            <person name="Birren B."/>
        </authorList>
    </citation>
    <scope>NUCLEOTIDE SEQUENCE [LARGE SCALE GENOMIC DNA]</scope>
    <source>
        <strain evidence="4 5">VS20</strain>
    </source>
</reference>
<dbReference type="eggNOG" id="KOG4177">
    <property type="taxonomic scope" value="Eukaryota"/>
</dbReference>
<dbReference type="SUPFAM" id="SSF48403">
    <property type="entry name" value="Ankyrin repeat"/>
    <property type="match status" value="1"/>
</dbReference>
<dbReference type="VEuPathDB" id="FungiDB:SDRG_12194"/>
<evidence type="ECO:0000256" key="2">
    <source>
        <dbReference type="ARBA" id="ARBA00023043"/>
    </source>
</evidence>
<feature type="repeat" description="ANK" evidence="3">
    <location>
        <begin position="102"/>
        <end position="128"/>
    </location>
</feature>
<dbReference type="RefSeq" id="XP_008616479.1">
    <property type="nucleotide sequence ID" value="XM_008618257.1"/>
</dbReference>
<feature type="repeat" description="ANK" evidence="3">
    <location>
        <begin position="199"/>
        <end position="231"/>
    </location>
</feature>
<name>T0Q6A0_SAPDV</name>
<dbReference type="SMART" id="SM00248">
    <property type="entry name" value="ANK"/>
    <property type="match status" value="6"/>
</dbReference>
<dbReference type="GeneID" id="19952921"/>
<dbReference type="InterPro" id="IPR002110">
    <property type="entry name" value="Ankyrin_rpt"/>
</dbReference>
<evidence type="ECO:0000313" key="4">
    <source>
        <dbReference type="EMBL" id="EQC30136.1"/>
    </source>
</evidence>
<dbReference type="PROSITE" id="PS50297">
    <property type="entry name" value="ANK_REP_REGION"/>
    <property type="match status" value="3"/>
</dbReference>
<organism evidence="4 5">
    <name type="scientific">Saprolegnia diclina (strain VS20)</name>
    <dbReference type="NCBI Taxonomy" id="1156394"/>
    <lineage>
        <taxon>Eukaryota</taxon>
        <taxon>Sar</taxon>
        <taxon>Stramenopiles</taxon>
        <taxon>Oomycota</taxon>
        <taxon>Saprolegniomycetes</taxon>
        <taxon>Saprolegniales</taxon>
        <taxon>Saprolegniaceae</taxon>
        <taxon>Saprolegnia</taxon>
    </lineage>
</organism>
<dbReference type="EMBL" id="JH767178">
    <property type="protein sequence ID" value="EQC30136.1"/>
    <property type="molecule type" value="Genomic_DNA"/>
</dbReference>
<dbReference type="OrthoDB" id="59416at2759"/>
<dbReference type="PANTHER" id="PTHR24198">
    <property type="entry name" value="ANKYRIN REPEAT AND PROTEIN KINASE DOMAIN-CONTAINING PROTEIN"/>
    <property type="match status" value="1"/>
</dbReference>
<dbReference type="Pfam" id="PF12796">
    <property type="entry name" value="Ank_2"/>
    <property type="match status" value="2"/>
</dbReference>
<dbReference type="PROSITE" id="PS50088">
    <property type="entry name" value="ANK_REPEAT"/>
    <property type="match status" value="4"/>
</dbReference>
<evidence type="ECO:0000256" key="3">
    <source>
        <dbReference type="PROSITE-ProRule" id="PRU00023"/>
    </source>
</evidence>
<dbReference type="InterPro" id="IPR036770">
    <property type="entry name" value="Ankyrin_rpt-contain_sf"/>
</dbReference>